<dbReference type="GO" id="GO:1900118">
    <property type="term" value="P:negative regulation of execution phase of apoptosis"/>
    <property type="evidence" value="ECO:0007669"/>
    <property type="project" value="TreeGrafter"/>
</dbReference>
<evidence type="ECO:0000313" key="6">
    <source>
        <dbReference type="Ensembl" id="ENSPPAP00000019480.1"/>
    </source>
</evidence>
<protein>
    <submittedName>
        <fullName evidence="6">Uncharacterized protein</fullName>
    </submittedName>
</protein>
<dbReference type="GO" id="GO:0005576">
    <property type="term" value="C:extracellular region"/>
    <property type="evidence" value="ECO:0007669"/>
    <property type="project" value="UniProtKB-SubCell"/>
</dbReference>
<reference evidence="6" key="3">
    <citation type="submission" date="2025-09" db="UniProtKB">
        <authorList>
            <consortium name="Ensembl"/>
        </authorList>
    </citation>
    <scope>IDENTIFICATION</scope>
</reference>
<comment type="similarity">
    <text evidence="3">Belongs to the humanin family.</text>
</comment>
<dbReference type="GO" id="GO:0048019">
    <property type="term" value="F:receptor antagonist activity"/>
    <property type="evidence" value="ECO:0007669"/>
    <property type="project" value="TreeGrafter"/>
</dbReference>
<keyword evidence="7" id="KW-1185">Reference proteome</keyword>
<dbReference type="Ensembl" id="ENSPPAT00000042247.1">
    <property type="protein sequence ID" value="ENSPPAP00000019480.1"/>
    <property type="gene ID" value="ENSPPAG00000032947.1"/>
</dbReference>
<reference evidence="6" key="2">
    <citation type="submission" date="2025-08" db="UniProtKB">
        <authorList>
            <consortium name="Ensembl"/>
        </authorList>
    </citation>
    <scope>IDENTIFICATION</scope>
</reference>
<dbReference type="Pfam" id="PF15040">
    <property type="entry name" value="Humanin"/>
    <property type="match status" value="1"/>
</dbReference>
<evidence type="ECO:0000256" key="3">
    <source>
        <dbReference type="ARBA" id="ARBA00008185"/>
    </source>
</evidence>
<dbReference type="CDD" id="cd20245">
    <property type="entry name" value="humanin"/>
    <property type="match status" value="1"/>
</dbReference>
<name>A0A2R9AUN1_PANPA</name>
<evidence type="ECO:0000313" key="7">
    <source>
        <dbReference type="Proteomes" id="UP000240080"/>
    </source>
</evidence>
<evidence type="ECO:0000256" key="2">
    <source>
        <dbReference type="ARBA" id="ARBA00004613"/>
    </source>
</evidence>
<organism evidence="6 7">
    <name type="scientific">Pan paniscus</name>
    <name type="common">Pygmy chimpanzee</name>
    <name type="synonym">Bonobo</name>
    <dbReference type="NCBI Taxonomy" id="9597"/>
    <lineage>
        <taxon>Eukaryota</taxon>
        <taxon>Metazoa</taxon>
        <taxon>Chordata</taxon>
        <taxon>Craniata</taxon>
        <taxon>Vertebrata</taxon>
        <taxon>Euteleostomi</taxon>
        <taxon>Mammalia</taxon>
        <taxon>Eutheria</taxon>
        <taxon>Euarchontoglires</taxon>
        <taxon>Primates</taxon>
        <taxon>Haplorrhini</taxon>
        <taxon>Catarrhini</taxon>
        <taxon>Hominidae</taxon>
        <taxon>Pan</taxon>
    </lineage>
</organism>
<sequence>MATREFSCLLLSTSEIDLSVKRRI</sequence>
<dbReference type="AlphaFoldDB" id="A0A2R9AUN1"/>
<dbReference type="InterPro" id="IPR028139">
    <property type="entry name" value="Humanin"/>
</dbReference>
<dbReference type="EMBL" id="AJFE02016838">
    <property type="status" value="NOT_ANNOTATED_CDS"/>
    <property type="molecule type" value="Genomic_DNA"/>
</dbReference>
<dbReference type="GO" id="GO:0005737">
    <property type="term" value="C:cytoplasm"/>
    <property type="evidence" value="ECO:0007669"/>
    <property type="project" value="UniProtKB-SubCell"/>
</dbReference>
<dbReference type="PANTHER" id="PTHR33895">
    <property type="entry name" value="HUMANIN-LIKE 4"/>
    <property type="match status" value="1"/>
</dbReference>
<comment type="subcellular location">
    <subcellularLocation>
        <location evidence="1">Cytoplasm</location>
    </subcellularLocation>
    <subcellularLocation>
        <location evidence="2">Secreted</location>
    </subcellularLocation>
</comment>
<dbReference type="Proteomes" id="UP000240080">
    <property type="component" value="Chromosome 20"/>
</dbReference>
<keyword evidence="4" id="KW-0963">Cytoplasm</keyword>
<accession>A0A2R9AUN1</accession>
<reference evidence="6 7" key="1">
    <citation type="journal article" date="2012" name="Nature">
        <title>The bonobo genome compared with the chimpanzee and human genomes.</title>
        <authorList>
            <person name="Prufer K."/>
            <person name="Munch K."/>
            <person name="Hellmann I."/>
            <person name="Akagi K."/>
            <person name="Miller J.R."/>
            <person name="Walenz B."/>
            <person name="Koren S."/>
            <person name="Sutton G."/>
            <person name="Kodira C."/>
            <person name="Winer R."/>
            <person name="Knight J.R."/>
            <person name="Mullikin J.C."/>
            <person name="Meader S.J."/>
            <person name="Ponting C.P."/>
            <person name="Lunter G."/>
            <person name="Higashino S."/>
            <person name="Hobolth A."/>
            <person name="Dutheil J."/>
            <person name="Karakoc E."/>
            <person name="Alkan C."/>
            <person name="Sajjadian S."/>
            <person name="Catacchio C.R."/>
            <person name="Ventura M."/>
            <person name="Marques-Bonet T."/>
            <person name="Eichler E.E."/>
            <person name="Andre C."/>
            <person name="Atencia R."/>
            <person name="Mugisha L."/>
            <person name="Junhold J."/>
            <person name="Patterson N."/>
            <person name="Siebauer M."/>
            <person name="Good J.M."/>
            <person name="Fischer A."/>
            <person name="Ptak S.E."/>
            <person name="Lachmann M."/>
            <person name="Symer D.E."/>
            <person name="Mailund T."/>
            <person name="Schierup M.H."/>
            <person name="Andres A.M."/>
            <person name="Kelso J."/>
            <person name="Paabo S."/>
        </authorList>
    </citation>
    <scope>NUCLEOTIDE SEQUENCE [LARGE SCALE GENOMIC DNA]</scope>
</reference>
<dbReference type="PANTHER" id="PTHR33895:SF7">
    <property type="entry name" value="HUMANIN-LIKE 3"/>
    <property type="match status" value="1"/>
</dbReference>
<evidence type="ECO:0000256" key="1">
    <source>
        <dbReference type="ARBA" id="ARBA00004496"/>
    </source>
</evidence>
<evidence type="ECO:0000256" key="5">
    <source>
        <dbReference type="ARBA" id="ARBA00022525"/>
    </source>
</evidence>
<keyword evidence="5" id="KW-0964">Secreted</keyword>
<proteinExistence type="inferred from homology"/>
<evidence type="ECO:0000256" key="4">
    <source>
        <dbReference type="ARBA" id="ARBA00022490"/>
    </source>
</evidence>